<accession>A0ABW6UAU9</accession>
<dbReference type="SUPFAM" id="SSF55166">
    <property type="entry name" value="Hedgehog/DD-peptidase"/>
    <property type="match status" value="1"/>
</dbReference>
<protein>
    <recommendedName>
        <fullName evidence="4">D-alanyl-D-alanine dipeptidase</fullName>
    </recommendedName>
</protein>
<organism evidence="2 3">
    <name type="scientific">Streptomyces bluensis</name>
    <dbReference type="NCBI Taxonomy" id="33897"/>
    <lineage>
        <taxon>Bacteria</taxon>
        <taxon>Bacillati</taxon>
        <taxon>Actinomycetota</taxon>
        <taxon>Actinomycetes</taxon>
        <taxon>Kitasatosporales</taxon>
        <taxon>Streptomycetaceae</taxon>
        <taxon>Streptomyces</taxon>
    </lineage>
</organism>
<keyword evidence="3" id="KW-1185">Reference proteome</keyword>
<sequence length="101" mass="10826">MSIISFVLRRLCGGLLLLLVVDAGPDESAGACCTHADNITEAARGHRQAPAAALTAAGFVNYHYPTEWWHWSFGWRRSGVPAVAGNGPTLSACTTRPWTNC</sequence>
<evidence type="ECO:0000256" key="1">
    <source>
        <dbReference type="SAM" id="SignalP"/>
    </source>
</evidence>
<dbReference type="RefSeq" id="WP_387883368.1">
    <property type="nucleotide sequence ID" value="NZ_JBEOZG010000013.1"/>
</dbReference>
<dbReference type="EMBL" id="JBIAWJ010000001">
    <property type="protein sequence ID" value="MFF4520570.1"/>
    <property type="molecule type" value="Genomic_DNA"/>
</dbReference>
<evidence type="ECO:0000313" key="2">
    <source>
        <dbReference type="EMBL" id="MFF4520570.1"/>
    </source>
</evidence>
<keyword evidence="1" id="KW-0732">Signal</keyword>
<reference evidence="2 3" key="1">
    <citation type="submission" date="2024-10" db="EMBL/GenBank/DDBJ databases">
        <title>The Natural Products Discovery Center: Release of the First 8490 Sequenced Strains for Exploring Actinobacteria Biosynthetic Diversity.</title>
        <authorList>
            <person name="Kalkreuter E."/>
            <person name="Kautsar S.A."/>
            <person name="Yang D."/>
            <person name="Bader C.D."/>
            <person name="Teijaro C.N."/>
            <person name="Fluegel L."/>
            <person name="Davis C.M."/>
            <person name="Simpson J.R."/>
            <person name="Lauterbach L."/>
            <person name="Steele A.D."/>
            <person name="Gui C."/>
            <person name="Meng S."/>
            <person name="Li G."/>
            <person name="Viehrig K."/>
            <person name="Ye F."/>
            <person name="Su P."/>
            <person name="Kiefer A.F."/>
            <person name="Nichols A."/>
            <person name="Cepeda A.J."/>
            <person name="Yan W."/>
            <person name="Fan B."/>
            <person name="Jiang Y."/>
            <person name="Adhikari A."/>
            <person name="Zheng C.-J."/>
            <person name="Schuster L."/>
            <person name="Cowan T.M."/>
            <person name="Smanski M.J."/>
            <person name="Chevrette M.G."/>
            <person name="De Carvalho L.P.S."/>
            <person name="Shen B."/>
        </authorList>
    </citation>
    <scope>NUCLEOTIDE SEQUENCE [LARGE SCALE GENOMIC DNA]</scope>
    <source>
        <strain evidence="2 3">NPDC001390</strain>
    </source>
</reference>
<gene>
    <name evidence="2" type="ORF">ACFY1D_03725</name>
</gene>
<comment type="caution">
    <text evidence="2">The sequence shown here is derived from an EMBL/GenBank/DDBJ whole genome shotgun (WGS) entry which is preliminary data.</text>
</comment>
<dbReference type="Proteomes" id="UP001602058">
    <property type="component" value="Unassembled WGS sequence"/>
</dbReference>
<feature type="chain" id="PRO_5046205462" description="D-alanyl-D-alanine dipeptidase" evidence="1">
    <location>
        <begin position="24"/>
        <end position="101"/>
    </location>
</feature>
<dbReference type="Gene3D" id="3.30.1380.10">
    <property type="match status" value="1"/>
</dbReference>
<name>A0ABW6UAU9_9ACTN</name>
<proteinExistence type="predicted"/>
<evidence type="ECO:0008006" key="4">
    <source>
        <dbReference type="Google" id="ProtNLM"/>
    </source>
</evidence>
<dbReference type="InterPro" id="IPR009045">
    <property type="entry name" value="Zn_M74/Hedgehog-like"/>
</dbReference>
<evidence type="ECO:0000313" key="3">
    <source>
        <dbReference type="Proteomes" id="UP001602058"/>
    </source>
</evidence>
<feature type="signal peptide" evidence="1">
    <location>
        <begin position="1"/>
        <end position="23"/>
    </location>
</feature>